<dbReference type="RefSeq" id="WP_161819366.1">
    <property type="nucleotide sequence ID" value="NZ_JAACJS010000015.1"/>
</dbReference>
<name>A0ABW9ZXM1_9BACT</name>
<keyword evidence="1" id="KW-0732">Signal</keyword>
<proteinExistence type="predicted"/>
<protein>
    <submittedName>
        <fullName evidence="2">DUF2279 domain-containing protein</fullName>
    </submittedName>
</protein>
<organism evidence="2 3">
    <name type="scientific">Sediminibacterium roseum</name>
    <dbReference type="NCBI Taxonomy" id="1978412"/>
    <lineage>
        <taxon>Bacteria</taxon>
        <taxon>Pseudomonadati</taxon>
        <taxon>Bacteroidota</taxon>
        <taxon>Chitinophagia</taxon>
        <taxon>Chitinophagales</taxon>
        <taxon>Chitinophagaceae</taxon>
        <taxon>Sediminibacterium</taxon>
    </lineage>
</organism>
<sequence>MNKLLLILTVFCCPALYGQDSAAAAARLHASADTALYSSLPNKKRVRAAAATSMALYAGAIVALSDAWYKNYAQTAFHFFNDNSGWLQVDKAGHVYSAYNLTRLNNGLWQWAGVPHRKRVWISGLSSTAFLTAIEVLDGLSEGWGFSLGDLGADIAGSGLYMAQELVWNEQRVQLKFSFHRNNYTDPSLRTRANEMFGNAALERILKDYNGQTYWASINLKSFYKRSNLPEWLNIAIGYGAEGMFGGTDNIAEDKNGNIIFNRSDVPRYRQWYIAPDIDLTKIRTKSKFLKTAFSVINSLKFPSPSIGFSKRGIEWNWLHF</sequence>
<feature type="signal peptide" evidence="1">
    <location>
        <begin position="1"/>
        <end position="22"/>
    </location>
</feature>
<evidence type="ECO:0000313" key="2">
    <source>
        <dbReference type="EMBL" id="NCI51067.1"/>
    </source>
</evidence>
<accession>A0ABW9ZXM1</accession>
<keyword evidence="3" id="KW-1185">Reference proteome</keyword>
<comment type="caution">
    <text evidence="2">The sequence shown here is derived from an EMBL/GenBank/DDBJ whole genome shotgun (WGS) entry which is preliminary data.</text>
</comment>
<evidence type="ECO:0000256" key="1">
    <source>
        <dbReference type="SAM" id="SignalP"/>
    </source>
</evidence>
<dbReference type="Pfam" id="PF10043">
    <property type="entry name" value="DUF2279"/>
    <property type="match status" value="1"/>
</dbReference>
<evidence type="ECO:0000313" key="3">
    <source>
        <dbReference type="Proteomes" id="UP000753802"/>
    </source>
</evidence>
<dbReference type="InterPro" id="IPR018736">
    <property type="entry name" value="DUF2279_periplasmic_lipo"/>
</dbReference>
<dbReference type="Proteomes" id="UP000753802">
    <property type="component" value="Unassembled WGS sequence"/>
</dbReference>
<feature type="chain" id="PRO_5046875346" evidence="1">
    <location>
        <begin position="23"/>
        <end position="321"/>
    </location>
</feature>
<gene>
    <name evidence="2" type="ORF">GWC95_14135</name>
</gene>
<reference evidence="2 3" key="1">
    <citation type="submission" date="2020-01" db="EMBL/GenBank/DDBJ databases">
        <title>Genome analysis.</title>
        <authorList>
            <person name="Wu S."/>
            <person name="Wang G."/>
        </authorList>
    </citation>
    <scope>NUCLEOTIDE SEQUENCE [LARGE SCALE GENOMIC DNA]</scope>
    <source>
        <strain evidence="2 3">SYL130</strain>
    </source>
</reference>
<dbReference type="EMBL" id="JAACJS010000015">
    <property type="protein sequence ID" value="NCI51067.1"/>
    <property type="molecule type" value="Genomic_DNA"/>
</dbReference>